<proteinExistence type="predicted"/>
<keyword evidence="2" id="KW-1185">Reference proteome</keyword>
<sequence>MEITGTSKSGCNAMSKCDPAEENNCSGSGMISEEENHMDLNLELSIGLLDSRRSFYFPPKNPTKPLIFNVAESNLQHIPGVCLCCQLGSQSQRSDEPCRNCQNTDGFFRPRRHECPVFSTLKMSQQTENALLLILSKDESNGDRYLILKKGVLFDFVLYPATRKNLS</sequence>
<comment type="caution">
    <text evidence="1">The sequence shown here is derived from an EMBL/GenBank/DDBJ whole genome shotgun (WGS) entry which is preliminary data.</text>
</comment>
<organism evidence="1 2">
    <name type="scientific">Trapa incisa</name>
    <dbReference type="NCBI Taxonomy" id="236973"/>
    <lineage>
        <taxon>Eukaryota</taxon>
        <taxon>Viridiplantae</taxon>
        <taxon>Streptophyta</taxon>
        <taxon>Embryophyta</taxon>
        <taxon>Tracheophyta</taxon>
        <taxon>Spermatophyta</taxon>
        <taxon>Magnoliopsida</taxon>
        <taxon>eudicotyledons</taxon>
        <taxon>Gunneridae</taxon>
        <taxon>Pentapetalae</taxon>
        <taxon>rosids</taxon>
        <taxon>malvids</taxon>
        <taxon>Myrtales</taxon>
        <taxon>Lythraceae</taxon>
        <taxon>Trapa</taxon>
    </lineage>
</organism>
<dbReference type="AlphaFoldDB" id="A0AAN7JR55"/>
<evidence type="ECO:0000313" key="2">
    <source>
        <dbReference type="Proteomes" id="UP001345219"/>
    </source>
</evidence>
<gene>
    <name evidence="1" type="ORF">SAY87_020803</name>
</gene>
<evidence type="ECO:0000313" key="1">
    <source>
        <dbReference type="EMBL" id="KAK4752005.1"/>
    </source>
</evidence>
<protein>
    <submittedName>
        <fullName evidence="1">Uncharacterized protein</fullName>
    </submittedName>
</protein>
<reference evidence="1 2" key="1">
    <citation type="journal article" date="2023" name="Hortic Res">
        <title>Pangenome of water caltrop reveals structural variations and asymmetric subgenome divergence after allopolyploidization.</title>
        <authorList>
            <person name="Zhang X."/>
            <person name="Chen Y."/>
            <person name="Wang L."/>
            <person name="Yuan Y."/>
            <person name="Fang M."/>
            <person name="Shi L."/>
            <person name="Lu R."/>
            <person name="Comes H.P."/>
            <person name="Ma Y."/>
            <person name="Chen Y."/>
            <person name="Huang G."/>
            <person name="Zhou Y."/>
            <person name="Zheng Z."/>
            <person name="Qiu Y."/>
        </authorList>
    </citation>
    <scope>NUCLEOTIDE SEQUENCE [LARGE SCALE GENOMIC DNA]</scope>
    <source>
        <tissue evidence="1">Roots</tissue>
    </source>
</reference>
<dbReference type="Proteomes" id="UP001345219">
    <property type="component" value="Chromosome 16"/>
</dbReference>
<name>A0AAN7JR55_9MYRT</name>
<accession>A0AAN7JR55</accession>
<dbReference type="EMBL" id="JAXIOK010000016">
    <property type="protein sequence ID" value="KAK4752005.1"/>
    <property type="molecule type" value="Genomic_DNA"/>
</dbReference>